<gene>
    <name evidence="1" type="ORF">AFK24_05820</name>
</gene>
<dbReference type="AlphaFoldDB" id="A0A1C7Z8P7"/>
<dbReference type="Proteomes" id="UP000093104">
    <property type="component" value="Unassembled WGS sequence"/>
</dbReference>
<accession>A0A1C7Z8P7</accession>
<dbReference type="EMBL" id="LGSI01000020">
    <property type="protein sequence ID" value="OCR26203.1"/>
    <property type="molecule type" value="Genomic_DNA"/>
</dbReference>
<comment type="caution">
    <text evidence="1">The sequence shown here is derived from an EMBL/GenBank/DDBJ whole genome shotgun (WGS) entry which is preliminary data.</text>
</comment>
<evidence type="ECO:0000313" key="1">
    <source>
        <dbReference type="EMBL" id="OCR26203.1"/>
    </source>
</evidence>
<dbReference type="NCBIfam" id="NF047650">
    <property type="entry name" value="lipo_NMCC_0638"/>
    <property type="match status" value="1"/>
</dbReference>
<protein>
    <submittedName>
        <fullName evidence="1">Uncharacterized protein</fullName>
    </submittedName>
</protein>
<sequence>MFSLALNDCLASEGDDQANAFAKIYASLCLQNLQNLEGLREKLKPMPKLPPDKAALFLAGNQGDAWPVPDKYGTFVLALPSGKNFCSVHVRKANTETATRLFTAMVSNAPAPLTVKQVKNEQAKSTTNGQIQTVAYEWSVPNATRKMLFTLTTASSESAQLQVLGSAAIIDQ</sequence>
<organism evidence="1 2">
    <name type="scientific">Pseudomonas syringae</name>
    <dbReference type="NCBI Taxonomy" id="317"/>
    <lineage>
        <taxon>Bacteria</taxon>
        <taxon>Pseudomonadati</taxon>
        <taxon>Pseudomonadota</taxon>
        <taxon>Gammaproteobacteria</taxon>
        <taxon>Pseudomonadales</taxon>
        <taxon>Pseudomonadaceae</taxon>
        <taxon>Pseudomonas</taxon>
    </lineage>
</organism>
<proteinExistence type="predicted"/>
<evidence type="ECO:0000313" key="2">
    <source>
        <dbReference type="Proteomes" id="UP000093104"/>
    </source>
</evidence>
<reference evidence="1 2" key="1">
    <citation type="submission" date="2015-07" db="EMBL/GenBank/DDBJ databases">
        <title>Draft genome sequence of a diazotrophic, plant growth-promoting rhizobacterium of the Pseudomonas syringae complex.</title>
        <authorList>
            <person name="Patten C.L."/>
            <person name="Jeong H."/>
        </authorList>
    </citation>
    <scope>NUCLEOTIDE SEQUENCE [LARGE SCALE GENOMIC DNA]</scope>
    <source>
        <strain evidence="1 2">GR12-2</strain>
    </source>
</reference>
<name>A0A1C7Z8P7_PSESX</name>